<keyword evidence="1 4" id="KW-0489">Methyltransferase</keyword>
<dbReference type="PROSITE" id="PS51682">
    <property type="entry name" value="SAM_OMT_I"/>
    <property type="match status" value="1"/>
</dbReference>
<evidence type="ECO:0000256" key="3">
    <source>
        <dbReference type="ARBA" id="ARBA00022691"/>
    </source>
</evidence>
<proteinExistence type="predicted"/>
<protein>
    <submittedName>
        <fullName evidence="4">Class I SAM-dependent methyltransferase</fullName>
        <ecNumber evidence="4">2.1.1.-</ecNumber>
    </submittedName>
</protein>
<accession>A0ABV1K4K6</accession>
<dbReference type="EMBL" id="JBEDNQ010000001">
    <property type="protein sequence ID" value="MEQ3549384.1"/>
    <property type="molecule type" value="Genomic_DNA"/>
</dbReference>
<dbReference type="RefSeq" id="WP_349296462.1">
    <property type="nucleotide sequence ID" value="NZ_JBEDNQ010000001.1"/>
</dbReference>
<dbReference type="GO" id="GO:0032259">
    <property type="term" value="P:methylation"/>
    <property type="evidence" value="ECO:0007669"/>
    <property type="project" value="UniProtKB-KW"/>
</dbReference>
<dbReference type="Pfam" id="PF01596">
    <property type="entry name" value="Methyltransf_3"/>
    <property type="match status" value="1"/>
</dbReference>
<keyword evidence="2 4" id="KW-0808">Transferase</keyword>
<evidence type="ECO:0000313" key="4">
    <source>
        <dbReference type="EMBL" id="MEQ3549384.1"/>
    </source>
</evidence>
<keyword evidence="3" id="KW-0949">S-adenosyl-L-methionine</keyword>
<dbReference type="SUPFAM" id="SSF53335">
    <property type="entry name" value="S-adenosyl-L-methionine-dependent methyltransferases"/>
    <property type="match status" value="1"/>
</dbReference>
<gene>
    <name evidence="4" type="ORF">WIS52_02770</name>
</gene>
<dbReference type="Gene3D" id="3.40.50.150">
    <property type="entry name" value="Vaccinia Virus protein VP39"/>
    <property type="match status" value="1"/>
</dbReference>
<sequence length="187" mass="19737">MLERLLSEAATHDAGEPDRLRRWRVLEPDAGAFLSFLIRLTGARDAVEIGTSQGASTLVLADALRATGGRLTSVDIDPGAGVHARARLTEAGLDDVVEFRTADGGADLAARPDASLDLLFLDAERTQYASWWPHPVRVLRPGGLLAVDNAHSHAGEIDPLASLLGAEPGVHTVTVPVGKGELLATRT</sequence>
<organism evidence="4 5">
    <name type="scientific">Pseudonocardia nematodicida</name>
    <dbReference type="NCBI Taxonomy" id="1206997"/>
    <lineage>
        <taxon>Bacteria</taxon>
        <taxon>Bacillati</taxon>
        <taxon>Actinomycetota</taxon>
        <taxon>Actinomycetes</taxon>
        <taxon>Pseudonocardiales</taxon>
        <taxon>Pseudonocardiaceae</taxon>
        <taxon>Pseudonocardia</taxon>
    </lineage>
</organism>
<dbReference type="PANTHER" id="PTHR43167">
    <property type="entry name" value="PUTATIVE (AFU_ORTHOLOGUE AFUA_6G01830)-RELATED"/>
    <property type="match status" value="1"/>
</dbReference>
<evidence type="ECO:0000256" key="2">
    <source>
        <dbReference type="ARBA" id="ARBA00022679"/>
    </source>
</evidence>
<evidence type="ECO:0000256" key="1">
    <source>
        <dbReference type="ARBA" id="ARBA00022603"/>
    </source>
</evidence>
<dbReference type="InterPro" id="IPR029063">
    <property type="entry name" value="SAM-dependent_MTases_sf"/>
</dbReference>
<dbReference type="Proteomes" id="UP001494902">
    <property type="component" value="Unassembled WGS sequence"/>
</dbReference>
<dbReference type="CDD" id="cd02440">
    <property type="entry name" value="AdoMet_MTases"/>
    <property type="match status" value="1"/>
</dbReference>
<reference evidence="4 5" key="1">
    <citation type="submission" date="2024-03" db="EMBL/GenBank/DDBJ databases">
        <title>Draft genome sequence of Pseudonocardia nematodicida JCM 31783.</title>
        <authorList>
            <person name="Butdee W."/>
            <person name="Duangmal K."/>
        </authorList>
    </citation>
    <scope>NUCLEOTIDE SEQUENCE [LARGE SCALE GENOMIC DNA]</scope>
    <source>
        <strain evidence="4 5">JCM 31783</strain>
    </source>
</reference>
<dbReference type="PANTHER" id="PTHR43167:SF1">
    <property type="entry name" value="PUTATIVE (AFU_ORTHOLOGUE AFUA_6G01830)-RELATED"/>
    <property type="match status" value="1"/>
</dbReference>
<dbReference type="EC" id="2.1.1.-" evidence="4"/>
<dbReference type="GO" id="GO:0008168">
    <property type="term" value="F:methyltransferase activity"/>
    <property type="evidence" value="ECO:0007669"/>
    <property type="project" value="UniProtKB-KW"/>
</dbReference>
<keyword evidence="5" id="KW-1185">Reference proteome</keyword>
<name>A0ABV1K4K6_9PSEU</name>
<comment type="caution">
    <text evidence="4">The sequence shown here is derived from an EMBL/GenBank/DDBJ whole genome shotgun (WGS) entry which is preliminary data.</text>
</comment>
<evidence type="ECO:0000313" key="5">
    <source>
        <dbReference type="Proteomes" id="UP001494902"/>
    </source>
</evidence>
<dbReference type="InterPro" id="IPR002935">
    <property type="entry name" value="SAM_O-MeTrfase"/>
</dbReference>